<comment type="caution">
    <text evidence="2">The sequence shown here is derived from an EMBL/GenBank/DDBJ whole genome shotgun (WGS) entry which is preliminary data.</text>
</comment>
<feature type="domain" description="Xylose isomerase-like TIM barrel" evidence="1">
    <location>
        <begin position="37"/>
        <end position="255"/>
    </location>
</feature>
<dbReference type="GO" id="GO:0016853">
    <property type="term" value="F:isomerase activity"/>
    <property type="evidence" value="ECO:0007669"/>
    <property type="project" value="UniProtKB-KW"/>
</dbReference>
<evidence type="ECO:0000259" key="1">
    <source>
        <dbReference type="Pfam" id="PF01261"/>
    </source>
</evidence>
<dbReference type="Gene3D" id="3.20.20.150">
    <property type="entry name" value="Divalent-metal-dependent TIM barrel enzymes"/>
    <property type="match status" value="1"/>
</dbReference>
<accession>A0ABD4TF63</accession>
<dbReference type="EMBL" id="QFDM01000001">
    <property type="protein sequence ID" value="MCM2465544.1"/>
    <property type="molecule type" value="Genomic_DNA"/>
</dbReference>
<keyword evidence="2" id="KW-0413">Isomerase</keyword>
<name>A0ABD4TF63_9EURY</name>
<dbReference type="InterPro" id="IPR013022">
    <property type="entry name" value="Xyl_isomerase-like_TIM-brl"/>
</dbReference>
<dbReference type="Proteomes" id="UP001523230">
    <property type="component" value="Unassembled WGS sequence"/>
</dbReference>
<dbReference type="AlphaFoldDB" id="A0ABD4TF63"/>
<protein>
    <submittedName>
        <fullName evidence="2">Xylose isomerase</fullName>
    </submittedName>
</protein>
<evidence type="ECO:0000313" key="3">
    <source>
        <dbReference type="Proteomes" id="UP001523230"/>
    </source>
</evidence>
<dbReference type="InterPro" id="IPR036237">
    <property type="entry name" value="Xyl_isomerase-like_sf"/>
</dbReference>
<sequence>MTDYNLGCAVRLDDERLLALLAGLYEEGAIRHIQVQAVPLPRTLFRERLAAVAGAGIPSIVHAPHHGHGVNPCAPTAYDDRPAKEIEAYIEEAMSQALEAADTLGAETIVLHAGRYEPGGRFAAVEAFAAFLDRHADPRFALENLPAVYAGYPLLGNTAGELTALAGNRIGRFCLDFPHLACTANHRRLSFAGELERFESLDVALHHLSNIRSGSITDEHLELDHPDGGLDLAAVFARLRRHPDVPTTLEYKEDSADFYTRQVKVFAGLWEDRAGE</sequence>
<evidence type="ECO:0000313" key="2">
    <source>
        <dbReference type="EMBL" id="MCM2465544.1"/>
    </source>
</evidence>
<keyword evidence="3" id="KW-1185">Reference proteome</keyword>
<organism evidence="2 3">
    <name type="scientific">Methanoculleus oceani</name>
    <dbReference type="NCBI Taxonomy" id="2184756"/>
    <lineage>
        <taxon>Archaea</taxon>
        <taxon>Methanobacteriati</taxon>
        <taxon>Methanobacteriota</taxon>
        <taxon>Stenosarchaea group</taxon>
        <taxon>Methanomicrobia</taxon>
        <taxon>Methanomicrobiales</taxon>
        <taxon>Methanomicrobiaceae</taxon>
        <taxon>Methanoculleus</taxon>
    </lineage>
</organism>
<proteinExistence type="predicted"/>
<dbReference type="Pfam" id="PF01261">
    <property type="entry name" value="AP_endonuc_2"/>
    <property type="match status" value="1"/>
</dbReference>
<dbReference type="RefSeq" id="WP_250986772.1">
    <property type="nucleotide sequence ID" value="NZ_QFDM01000001.1"/>
</dbReference>
<reference evidence="2 3" key="1">
    <citation type="submission" date="2018-05" db="EMBL/GenBank/DDBJ databases">
        <title>Isolation and characterization of genus Methanoculleus species and their viruses from deep sea marine sediment offshore southwestern Taiwan.</title>
        <authorList>
            <person name="Wei W.-H."/>
            <person name="Chen W.-C."/>
            <person name="Lai M.-C."/>
            <person name="Chen S.-C."/>
        </authorList>
    </citation>
    <scope>NUCLEOTIDE SEQUENCE [LARGE SCALE GENOMIC DNA]</scope>
    <source>
        <strain evidence="2 3">CWC-02</strain>
    </source>
</reference>
<dbReference type="SUPFAM" id="SSF51658">
    <property type="entry name" value="Xylose isomerase-like"/>
    <property type="match status" value="1"/>
</dbReference>
<gene>
    <name evidence="2" type="ORF">DIC75_04325</name>
</gene>